<dbReference type="PROSITE" id="PS00236">
    <property type="entry name" value="NEUROTR_ION_CHANNEL"/>
    <property type="match status" value="1"/>
</dbReference>
<dbReference type="Gene3D" id="1.20.58.390">
    <property type="entry name" value="Neurotransmitter-gated ion-channel transmembrane domain"/>
    <property type="match status" value="1"/>
</dbReference>
<evidence type="ECO:0000259" key="6">
    <source>
        <dbReference type="Pfam" id="PF02931"/>
    </source>
</evidence>
<dbReference type="InterPro" id="IPR036734">
    <property type="entry name" value="Neur_chan_lig-bd_sf"/>
</dbReference>
<reference evidence="9" key="1">
    <citation type="submission" date="2025-08" db="UniProtKB">
        <authorList>
            <consortium name="RefSeq"/>
        </authorList>
    </citation>
    <scope>IDENTIFICATION</scope>
    <source>
        <tissue evidence="9">Tentacle</tissue>
    </source>
</reference>
<feature type="transmembrane region" description="Helical" evidence="5">
    <location>
        <begin position="445"/>
        <end position="464"/>
    </location>
</feature>
<evidence type="ECO:0000256" key="2">
    <source>
        <dbReference type="ARBA" id="ARBA00022692"/>
    </source>
</evidence>
<dbReference type="GeneID" id="116301194"/>
<keyword evidence="2 5" id="KW-0812">Transmembrane</keyword>
<dbReference type="PRINTS" id="PR00252">
    <property type="entry name" value="NRIONCHANNEL"/>
</dbReference>
<name>A0A6P8IHD1_ACTTE</name>
<feature type="transmembrane region" description="Helical" evidence="5">
    <location>
        <begin position="260"/>
        <end position="282"/>
    </location>
</feature>
<keyword evidence="5" id="KW-0407">Ion channel</keyword>
<protein>
    <submittedName>
        <fullName evidence="9">Neuronal acetylcholine receptor subunit alpha-5-like isoform X1</fullName>
    </submittedName>
</protein>
<dbReference type="InterPro" id="IPR006202">
    <property type="entry name" value="Neur_chan_lig-bd"/>
</dbReference>
<dbReference type="InterPro" id="IPR036719">
    <property type="entry name" value="Neuro-gated_channel_TM_sf"/>
</dbReference>
<dbReference type="PANTHER" id="PTHR18945">
    <property type="entry name" value="NEUROTRANSMITTER GATED ION CHANNEL"/>
    <property type="match status" value="1"/>
</dbReference>
<feature type="signal peptide" evidence="5">
    <location>
        <begin position="1"/>
        <end position="27"/>
    </location>
</feature>
<dbReference type="OrthoDB" id="410315at2759"/>
<proteinExistence type="inferred from homology"/>
<feature type="domain" description="Neurotransmitter-gated ion-channel transmembrane" evidence="7">
    <location>
        <begin position="266"/>
        <end position="346"/>
    </location>
</feature>
<dbReference type="GO" id="GO:0005230">
    <property type="term" value="F:extracellular ligand-gated monoatomic ion channel activity"/>
    <property type="evidence" value="ECO:0007669"/>
    <property type="project" value="InterPro"/>
</dbReference>
<evidence type="ECO:0000256" key="3">
    <source>
        <dbReference type="ARBA" id="ARBA00022989"/>
    </source>
</evidence>
<keyword evidence="8" id="KW-1185">Reference proteome</keyword>
<feature type="chain" id="PRO_5028525828" evidence="5">
    <location>
        <begin position="28"/>
        <end position="475"/>
    </location>
</feature>
<comment type="similarity">
    <text evidence="5">Belongs to the ligand-gated ion channel (TC 1.A.9) family.</text>
</comment>
<gene>
    <name evidence="9" type="primary">LOC116301194</name>
</gene>
<dbReference type="InterPro" id="IPR006201">
    <property type="entry name" value="Neur_channel"/>
</dbReference>
<keyword evidence="3 5" id="KW-1133">Transmembrane helix</keyword>
<dbReference type="FunFam" id="2.70.170.10:FF:000028">
    <property type="entry name" value="AcetylCholine Receptor"/>
    <property type="match status" value="1"/>
</dbReference>
<dbReference type="InterPro" id="IPR006029">
    <property type="entry name" value="Neurotrans-gated_channel_TM"/>
</dbReference>
<dbReference type="Pfam" id="PF02932">
    <property type="entry name" value="Neur_chan_memb"/>
    <property type="match status" value="1"/>
</dbReference>
<keyword evidence="4 5" id="KW-0472">Membrane</keyword>
<feature type="domain" description="Neurotransmitter-gated ion-channel ligand-binding" evidence="6">
    <location>
        <begin position="39"/>
        <end position="255"/>
    </location>
</feature>
<dbReference type="Pfam" id="PF02931">
    <property type="entry name" value="Neur_chan_LBD"/>
    <property type="match status" value="1"/>
</dbReference>
<comment type="subcellular location">
    <subcellularLocation>
        <location evidence="1">Membrane</location>
        <topology evidence="1">Multi-pass membrane protein</topology>
    </subcellularLocation>
</comment>
<evidence type="ECO:0000313" key="9">
    <source>
        <dbReference type="RefSeq" id="XP_031566075.1"/>
    </source>
</evidence>
<keyword evidence="5" id="KW-0732">Signal</keyword>
<dbReference type="GO" id="GO:0016020">
    <property type="term" value="C:membrane"/>
    <property type="evidence" value="ECO:0007669"/>
    <property type="project" value="UniProtKB-SubCell"/>
</dbReference>
<accession>A0A6P8IHD1</accession>
<dbReference type="Gene3D" id="2.70.170.10">
    <property type="entry name" value="Neurotransmitter-gated ion-channel ligand-binding domain"/>
    <property type="match status" value="1"/>
</dbReference>
<dbReference type="InterPro" id="IPR018000">
    <property type="entry name" value="Neurotransmitter_ion_chnl_CS"/>
</dbReference>
<dbReference type="AlphaFoldDB" id="A0A6P8IHD1"/>
<keyword evidence="5" id="KW-0406">Ion transport</keyword>
<keyword evidence="5" id="KW-0813">Transport</keyword>
<dbReference type="InterPro" id="IPR038050">
    <property type="entry name" value="Neuro_actylchol_rec"/>
</dbReference>
<evidence type="ECO:0000256" key="5">
    <source>
        <dbReference type="RuleBase" id="RU000687"/>
    </source>
</evidence>
<evidence type="ECO:0000259" key="7">
    <source>
        <dbReference type="Pfam" id="PF02932"/>
    </source>
</evidence>
<evidence type="ECO:0000256" key="1">
    <source>
        <dbReference type="ARBA" id="ARBA00004141"/>
    </source>
</evidence>
<dbReference type="InParanoid" id="A0A6P8IHD1"/>
<dbReference type="Proteomes" id="UP000515163">
    <property type="component" value="Unplaced"/>
</dbReference>
<feature type="transmembrane region" description="Helical" evidence="5">
    <location>
        <begin position="319"/>
        <end position="345"/>
    </location>
</feature>
<evidence type="ECO:0000256" key="4">
    <source>
        <dbReference type="ARBA" id="ARBA00023136"/>
    </source>
</evidence>
<sequence length="475" mass="54270">MNNRQVLLFTAGLLTVMITLVCQDCHATRILMHNVSSEYKLRRELLTNYDRLVRPVLSPLAVVNVSFLVKLLSISDVDSKNEVMTSKVLIEQIWENPYLKWDQSHFDGINRVRMSNKEVWVPDIKLQNSANNPSQDTQHLHENWVTVYSNGTNVWVSIAMISSKCDFDISVFPFDEQKCSIVFASESYDTELLDIYLKQGDQLNLGKKPVKELDLKSTSNGEWETGSFTAFRQVKQSSCCSTPFVHVKIHLRITRIPTFYILYLLSPFIVLSLLVFFSFIIPPDNGERIGFCSSLLLSLSVYLLLFSELMPNNSRKLNLFGVAFVLIFLESAAVLVATLFVLKAYHATGEIPAVFKLLHYCSFFRLGSSIKKRYPLNRAKKNQITNRSHSLNEKEPPLGIKSETAAEDISLANVNQGTRIEQHEPDEEPGDELTWRKVARRLDRFFFWCFLFAFVVTVSIIGMLNQDLGEVEITI</sequence>
<evidence type="ECO:0000313" key="8">
    <source>
        <dbReference type="Proteomes" id="UP000515163"/>
    </source>
</evidence>
<dbReference type="SUPFAM" id="SSF90112">
    <property type="entry name" value="Neurotransmitter-gated ion-channel transmembrane pore"/>
    <property type="match status" value="1"/>
</dbReference>
<feature type="transmembrane region" description="Helical" evidence="5">
    <location>
        <begin position="288"/>
        <end position="307"/>
    </location>
</feature>
<organism evidence="8 9">
    <name type="scientific">Actinia tenebrosa</name>
    <name type="common">Australian red waratah sea anemone</name>
    <dbReference type="NCBI Taxonomy" id="6105"/>
    <lineage>
        <taxon>Eukaryota</taxon>
        <taxon>Metazoa</taxon>
        <taxon>Cnidaria</taxon>
        <taxon>Anthozoa</taxon>
        <taxon>Hexacorallia</taxon>
        <taxon>Actiniaria</taxon>
        <taxon>Actiniidae</taxon>
        <taxon>Actinia</taxon>
    </lineage>
</organism>
<dbReference type="GO" id="GO:0004888">
    <property type="term" value="F:transmembrane signaling receptor activity"/>
    <property type="evidence" value="ECO:0007669"/>
    <property type="project" value="InterPro"/>
</dbReference>
<dbReference type="KEGG" id="aten:116301194"/>
<dbReference type="RefSeq" id="XP_031566075.1">
    <property type="nucleotide sequence ID" value="XM_031710215.1"/>
</dbReference>
<dbReference type="SUPFAM" id="SSF63712">
    <property type="entry name" value="Nicotinic receptor ligand binding domain-like"/>
    <property type="match status" value="1"/>
</dbReference>